<sequence>MESDLNRYISVLCIKFAIPGSGGKSEYAVISFDVLITVDFITHESSNTAIR</sequence>
<evidence type="ECO:0000313" key="1">
    <source>
        <dbReference type="EMBL" id="KAJ1375013.1"/>
    </source>
</evidence>
<organism evidence="1 2">
    <name type="scientific">Parelaphostrongylus tenuis</name>
    <name type="common">Meningeal worm</name>
    <dbReference type="NCBI Taxonomy" id="148309"/>
    <lineage>
        <taxon>Eukaryota</taxon>
        <taxon>Metazoa</taxon>
        <taxon>Ecdysozoa</taxon>
        <taxon>Nematoda</taxon>
        <taxon>Chromadorea</taxon>
        <taxon>Rhabditida</taxon>
        <taxon>Rhabditina</taxon>
        <taxon>Rhabditomorpha</taxon>
        <taxon>Strongyloidea</taxon>
        <taxon>Metastrongylidae</taxon>
        <taxon>Parelaphostrongylus</taxon>
    </lineage>
</organism>
<accession>A0AAD5REL5</accession>
<reference evidence="1" key="1">
    <citation type="submission" date="2021-06" db="EMBL/GenBank/DDBJ databases">
        <title>Parelaphostrongylus tenuis whole genome reference sequence.</title>
        <authorList>
            <person name="Garwood T.J."/>
            <person name="Larsen P.A."/>
            <person name="Fountain-Jones N.M."/>
            <person name="Garbe J.R."/>
            <person name="Macchietto M.G."/>
            <person name="Kania S.A."/>
            <person name="Gerhold R.W."/>
            <person name="Richards J.E."/>
            <person name="Wolf T.M."/>
        </authorList>
    </citation>
    <scope>NUCLEOTIDE SEQUENCE</scope>
    <source>
        <strain evidence="1">MNPRO001-30</strain>
        <tissue evidence="1">Meninges</tissue>
    </source>
</reference>
<evidence type="ECO:0000313" key="2">
    <source>
        <dbReference type="Proteomes" id="UP001196413"/>
    </source>
</evidence>
<gene>
    <name evidence="1" type="ORF">KIN20_038236</name>
</gene>
<comment type="caution">
    <text evidence="1">The sequence shown here is derived from an EMBL/GenBank/DDBJ whole genome shotgun (WGS) entry which is preliminary data.</text>
</comment>
<keyword evidence="2" id="KW-1185">Reference proteome</keyword>
<proteinExistence type="predicted"/>
<name>A0AAD5REL5_PARTN</name>
<dbReference type="Proteomes" id="UP001196413">
    <property type="component" value="Unassembled WGS sequence"/>
</dbReference>
<dbReference type="EMBL" id="JAHQIW010007501">
    <property type="protein sequence ID" value="KAJ1375013.1"/>
    <property type="molecule type" value="Genomic_DNA"/>
</dbReference>
<dbReference type="AlphaFoldDB" id="A0AAD5REL5"/>
<protein>
    <submittedName>
        <fullName evidence="1">Uncharacterized protein</fullName>
    </submittedName>
</protein>